<dbReference type="Gene3D" id="3.10.290.10">
    <property type="entry name" value="RNA-binding S4 domain"/>
    <property type="match status" value="1"/>
</dbReference>
<comment type="catalytic activity">
    <reaction evidence="4">
        <text>uridine(1911/1915/1917) in 23S rRNA = pseudouridine(1911/1915/1917) in 23S rRNA</text>
        <dbReference type="Rhea" id="RHEA:42524"/>
        <dbReference type="Rhea" id="RHEA-COMP:10097"/>
        <dbReference type="Rhea" id="RHEA-COMP:10098"/>
        <dbReference type="ChEBI" id="CHEBI:65314"/>
        <dbReference type="ChEBI" id="CHEBI:65315"/>
        <dbReference type="EC" id="5.4.99.23"/>
    </reaction>
</comment>
<evidence type="ECO:0000256" key="6">
    <source>
        <dbReference type="PIRSR" id="PIRSR606225-1"/>
    </source>
</evidence>
<evidence type="ECO:0000256" key="1">
    <source>
        <dbReference type="ARBA" id="ARBA00010876"/>
    </source>
</evidence>
<evidence type="ECO:0000313" key="12">
    <source>
        <dbReference type="Proteomes" id="UP000627715"/>
    </source>
</evidence>
<dbReference type="InterPro" id="IPR050188">
    <property type="entry name" value="RluA_PseudoU_synthase"/>
</dbReference>
<keyword evidence="12" id="KW-1185">Reference proteome</keyword>
<feature type="domain" description="RNA-binding S4" evidence="10">
    <location>
        <begin position="19"/>
        <end position="64"/>
    </location>
</feature>
<dbReference type="SUPFAM" id="SSF55174">
    <property type="entry name" value="Alpha-L RNA-binding motif"/>
    <property type="match status" value="1"/>
</dbReference>
<dbReference type="FunFam" id="3.30.2350.10:FF:000006">
    <property type="entry name" value="Pseudouridine synthase"/>
    <property type="match status" value="1"/>
</dbReference>
<dbReference type="EMBL" id="BMIY01000011">
    <property type="protein sequence ID" value="GFZ81503.1"/>
    <property type="molecule type" value="Genomic_DNA"/>
</dbReference>
<dbReference type="NCBIfam" id="NF008385">
    <property type="entry name" value="PRK11180.1"/>
    <property type="match status" value="1"/>
</dbReference>
<dbReference type="Pfam" id="PF00849">
    <property type="entry name" value="PseudoU_synth_2"/>
    <property type="match status" value="1"/>
</dbReference>
<evidence type="ECO:0000259" key="10">
    <source>
        <dbReference type="Pfam" id="PF01479"/>
    </source>
</evidence>
<dbReference type="AlphaFoldDB" id="A0A916VJP0"/>
<dbReference type="Proteomes" id="UP000627715">
    <property type="component" value="Unassembled WGS sequence"/>
</dbReference>
<dbReference type="PROSITE" id="PS50889">
    <property type="entry name" value="S4"/>
    <property type="match status" value="1"/>
</dbReference>
<dbReference type="PANTHER" id="PTHR21600:SF44">
    <property type="entry name" value="RIBOSOMAL LARGE SUBUNIT PSEUDOURIDINE SYNTHASE D"/>
    <property type="match status" value="1"/>
</dbReference>
<dbReference type="InterPro" id="IPR006224">
    <property type="entry name" value="PsdUridine_synth_RluA-like_CS"/>
</dbReference>
<dbReference type="OrthoDB" id="9807829at2"/>
<dbReference type="Gene3D" id="3.30.2350.10">
    <property type="entry name" value="Pseudouridine synthase"/>
    <property type="match status" value="1"/>
</dbReference>
<evidence type="ECO:0000256" key="4">
    <source>
        <dbReference type="ARBA" id="ARBA00036882"/>
    </source>
</evidence>
<evidence type="ECO:0000256" key="7">
    <source>
        <dbReference type="PROSITE-ProRule" id="PRU00182"/>
    </source>
</evidence>
<dbReference type="PROSITE" id="PS01129">
    <property type="entry name" value="PSI_RLU"/>
    <property type="match status" value="1"/>
</dbReference>
<sequence>MHETIQRQATVPLEMEGDRLDQIAASLFNEFSRARLQQWIKAGDLTVNRESRKPKDKLLSGDELYLHTEMHISDELPAAEPIELDIIYEDGSVIVINKPAGMVVHPAAGNRAGTLLNGLLHHCPSLEQIPRAGIVHRLDKDTTGLMVVAKTLQAHHSLVKQLQKRTVTRLYQAVVVGVLTGGGVVDAPLGRHPVHRKKRAVVDDGKDAVTHYRLLARYRAHTRVQCQLETGRTHQIRVHMAHIRNPLIGDPDYGRRLAIPAGASAELADALRGFRRQALHAWKLSLVHPETGEEKTWECPLPDDMQALIGVLERDLAQDQARGG</sequence>
<dbReference type="RefSeq" id="WP_068811329.1">
    <property type="nucleotide sequence ID" value="NZ_BMIY01000011.1"/>
</dbReference>
<feature type="domain" description="Pseudouridine synthase RsuA/RluA-like" evidence="9">
    <location>
        <begin position="93"/>
        <end position="242"/>
    </location>
</feature>
<feature type="active site" evidence="6">
    <location>
        <position position="139"/>
    </location>
</feature>
<protein>
    <recommendedName>
        <fullName evidence="8">Pseudouridine synthase</fullName>
        <ecNumber evidence="8">5.4.99.-</ecNumber>
    </recommendedName>
</protein>
<reference evidence="11" key="1">
    <citation type="journal article" date="2014" name="Int. J. Syst. Evol. Microbiol.">
        <title>Complete genome sequence of Corynebacterium casei LMG S-19264T (=DSM 44701T), isolated from a smear-ripened cheese.</title>
        <authorList>
            <consortium name="US DOE Joint Genome Institute (JGI-PGF)"/>
            <person name="Walter F."/>
            <person name="Albersmeier A."/>
            <person name="Kalinowski J."/>
            <person name="Ruckert C."/>
        </authorList>
    </citation>
    <scope>NUCLEOTIDE SEQUENCE</scope>
    <source>
        <strain evidence="11">CGMCC 1.15425</strain>
    </source>
</reference>
<organism evidence="11 12">
    <name type="scientific">Pseudohongiella nitratireducens</name>
    <dbReference type="NCBI Taxonomy" id="1768907"/>
    <lineage>
        <taxon>Bacteria</taxon>
        <taxon>Pseudomonadati</taxon>
        <taxon>Pseudomonadota</taxon>
        <taxon>Gammaproteobacteria</taxon>
        <taxon>Pseudomonadales</taxon>
        <taxon>Pseudohongiellaceae</taxon>
        <taxon>Pseudohongiella</taxon>
    </lineage>
</organism>
<comment type="similarity">
    <text evidence="1 8">Belongs to the pseudouridine synthase RluA family.</text>
</comment>
<evidence type="ECO:0000256" key="8">
    <source>
        <dbReference type="RuleBase" id="RU362028"/>
    </source>
</evidence>
<comment type="function">
    <text evidence="5">Responsible for synthesis of pseudouridine from uracil at positions 1911, 1915 and 1917 in 23S ribosomal RNA.</text>
</comment>
<evidence type="ECO:0000256" key="3">
    <source>
        <dbReference type="ARBA" id="ARBA00023235"/>
    </source>
</evidence>
<comment type="caution">
    <text evidence="11">The sequence shown here is derived from an EMBL/GenBank/DDBJ whole genome shotgun (WGS) entry which is preliminary data.</text>
</comment>
<accession>A0A916VJP0</accession>
<dbReference type="CDD" id="cd02869">
    <property type="entry name" value="PseudoU_synth_RluA_like"/>
    <property type="match status" value="1"/>
</dbReference>
<dbReference type="Pfam" id="PF01479">
    <property type="entry name" value="S4"/>
    <property type="match status" value="1"/>
</dbReference>
<dbReference type="InterPro" id="IPR006225">
    <property type="entry name" value="PsdUridine_synth_RluC/D"/>
</dbReference>
<dbReference type="GO" id="GO:0003723">
    <property type="term" value="F:RNA binding"/>
    <property type="evidence" value="ECO:0007669"/>
    <property type="project" value="UniProtKB-KW"/>
</dbReference>
<evidence type="ECO:0000256" key="2">
    <source>
        <dbReference type="ARBA" id="ARBA00022884"/>
    </source>
</evidence>
<dbReference type="InterPro" id="IPR006145">
    <property type="entry name" value="PsdUridine_synth_RsuA/RluA"/>
</dbReference>
<dbReference type="GO" id="GO:0160140">
    <property type="term" value="F:23S rRNA pseudouridine(1911/1915/1917) synthase activity"/>
    <property type="evidence" value="ECO:0007669"/>
    <property type="project" value="UniProtKB-EC"/>
</dbReference>
<dbReference type="NCBIfam" id="TIGR00005">
    <property type="entry name" value="rluA_subfam"/>
    <property type="match status" value="1"/>
</dbReference>
<keyword evidence="3 8" id="KW-0413">Isomerase</keyword>
<dbReference type="PANTHER" id="PTHR21600">
    <property type="entry name" value="MITOCHONDRIAL RNA PSEUDOURIDINE SYNTHASE"/>
    <property type="match status" value="1"/>
</dbReference>
<reference evidence="11" key="2">
    <citation type="submission" date="2020-09" db="EMBL/GenBank/DDBJ databases">
        <authorList>
            <person name="Sun Q."/>
            <person name="Zhou Y."/>
        </authorList>
    </citation>
    <scope>NUCLEOTIDE SEQUENCE</scope>
    <source>
        <strain evidence="11">CGMCC 1.15425</strain>
    </source>
</reference>
<dbReference type="InterPro" id="IPR036986">
    <property type="entry name" value="S4_RNA-bd_sf"/>
</dbReference>
<name>A0A916VJP0_9GAMM</name>
<dbReference type="InterPro" id="IPR020103">
    <property type="entry name" value="PsdUridine_synth_cat_dom_sf"/>
</dbReference>
<evidence type="ECO:0000313" key="11">
    <source>
        <dbReference type="EMBL" id="GFZ81503.1"/>
    </source>
</evidence>
<dbReference type="InterPro" id="IPR002942">
    <property type="entry name" value="S4_RNA-bd"/>
</dbReference>
<dbReference type="GO" id="GO:0000455">
    <property type="term" value="P:enzyme-directed rRNA pseudouridine synthesis"/>
    <property type="evidence" value="ECO:0007669"/>
    <property type="project" value="TreeGrafter"/>
</dbReference>
<keyword evidence="2 7" id="KW-0694">RNA-binding</keyword>
<dbReference type="SUPFAM" id="SSF55120">
    <property type="entry name" value="Pseudouridine synthase"/>
    <property type="match status" value="1"/>
</dbReference>
<evidence type="ECO:0000256" key="5">
    <source>
        <dbReference type="ARBA" id="ARBA00056072"/>
    </source>
</evidence>
<dbReference type="EC" id="5.4.99.-" evidence="8"/>
<gene>
    <name evidence="11" type="primary">rluD</name>
    <name evidence="11" type="ORF">GCM10011403_26020</name>
</gene>
<dbReference type="CDD" id="cd00165">
    <property type="entry name" value="S4"/>
    <property type="match status" value="1"/>
</dbReference>
<evidence type="ECO:0000259" key="9">
    <source>
        <dbReference type="Pfam" id="PF00849"/>
    </source>
</evidence>
<proteinExistence type="inferred from homology"/>
<comment type="catalytic activity">
    <reaction evidence="8">
        <text>a uridine in RNA = a pseudouridine in RNA</text>
        <dbReference type="Rhea" id="RHEA:48348"/>
        <dbReference type="Rhea" id="RHEA-COMP:12068"/>
        <dbReference type="Rhea" id="RHEA-COMP:12069"/>
        <dbReference type="ChEBI" id="CHEBI:65314"/>
        <dbReference type="ChEBI" id="CHEBI:65315"/>
    </reaction>
</comment>